<reference evidence="2 3" key="1">
    <citation type="submission" date="2019-06" db="EMBL/GenBank/DDBJ databases">
        <title>Genomic Encyclopedia of Type Strains, Phase IV (KMG-V): Genome sequencing to study the core and pangenomes of soil and plant-associated prokaryotes.</title>
        <authorList>
            <person name="Whitman W."/>
        </authorList>
    </citation>
    <scope>NUCLEOTIDE SEQUENCE [LARGE SCALE GENOMIC DNA]</scope>
    <source>
        <strain evidence="2 3">BR 510</strain>
    </source>
</reference>
<evidence type="ECO:0008006" key="4">
    <source>
        <dbReference type="Google" id="ProtNLM"/>
    </source>
</evidence>
<dbReference type="EMBL" id="VITK01000019">
    <property type="protein sequence ID" value="TWA89604.1"/>
    <property type="molecule type" value="Genomic_DNA"/>
</dbReference>
<dbReference type="AlphaFoldDB" id="A0A560CXL3"/>
<organism evidence="2 3">
    <name type="scientific">Bradyrhizobium stylosanthis</name>
    <dbReference type="NCBI Taxonomy" id="1803665"/>
    <lineage>
        <taxon>Bacteria</taxon>
        <taxon>Pseudomonadati</taxon>
        <taxon>Pseudomonadota</taxon>
        <taxon>Alphaproteobacteria</taxon>
        <taxon>Hyphomicrobiales</taxon>
        <taxon>Nitrobacteraceae</taxon>
        <taxon>Bradyrhizobium</taxon>
    </lineage>
</organism>
<protein>
    <recommendedName>
        <fullName evidence="4">Helix-turn-helix protein</fullName>
    </recommendedName>
</protein>
<name>A0A560CXL3_9BRAD</name>
<dbReference type="SUPFAM" id="SSF47413">
    <property type="entry name" value="lambda repressor-like DNA-binding domains"/>
    <property type="match status" value="1"/>
</dbReference>
<dbReference type="InterPro" id="IPR001387">
    <property type="entry name" value="Cro/C1-type_HTH"/>
</dbReference>
<dbReference type="CDD" id="cd00093">
    <property type="entry name" value="HTH_XRE"/>
    <property type="match status" value="1"/>
</dbReference>
<gene>
    <name evidence="2" type="ORF">FBZ96_11972</name>
</gene>
<evidence type="ECO:0000313" key="2">
    <source>
        <dbReference type="EMBL" id="TWA89604.1"/>
    </source>
</evidence>
<keyword evidence="3" id="KW-1185">Reference proteome</keyword>
<sequence>MSTMPDKHQDTDVVRRRFINPPPSADDAGTAASIQAAKREFAKRLQQFMTDKGWNQSDLARAAAKFMPDKKFNRDNVSLYVRAQQLPGPVRLRAMAKALNIEETKLIPPGATASVDEDAPPLAMRPLGSGNVWLQINQAVPQDIALKIITLLGSVSK</sequence>
<dbReference type="Proteomes" id="UP000319949">
    <property type="component" value="Unassembled WGS sequence"/>
</dbReference>
<proteinExistence type="predicted"/>
<accession>A0A560CXL3</accession>
<dbReference type="Gene3D" id="1.10.260.40">
    <property type="entry name" value="lambda repressor-like DNA-binding domains"/>
    <property type="match status" value="1"/>
</dbReference>
<dbReference type="InterPro" id="IPR010982">
    <property type="entry name" value="Lambda_DNA-bd_dom_sf"/>
</dbReference>
<comment type="caution">
    <text evidence="2">The sequence shown here is derived from an EMBL/GenBank/DDBJ whole genome shotgun (WGS) entry which is preliminary data.</text>
</comment>
<feature type="compositionally biased region" description="Basic and acidic residues" evidence="1">
    <location>
        <begin position="1"/>
        <end position="15"/>
    </location>
</feature>
<evidence type="ECO:0000313" key="3">
    <source>
        <dbReference type="Proteomes" id="UP000319949"/>
    </source>
</evidence>
<feature type="region of interest" description="Disordered" evidence="1">
    <location>
        <begin position="1"/>
        <end position="30"/>
    </location>
</feature>
<evidence type="ECO:0000256" key="1">
    <source>
        <dbReference type="SAM" id="MobiDB-lite"/>
    </source>
</evidence>
<dbReference type="GO" id="GO:0003677">
    <property type="term" value="F:DNA binding"/>
    <property type="evidence" value="ECO:0007669"/>
    <property type="project" value="InterPro"/>
</dbReference>